<name>A0A8X6IBX5_TRICU</name>
<dbReference type="EMBL" id="BMAO01013882">
    <property type="protein sequence ID" value="GFQ91517.1"/>
    <property type="molecule type" value="Genomic_DNA"/>
</dbReference>
<evidence type="ECO:0000313" key="2">
    <source>
        <dbReference type="Proteomes" id="UP000887116"/>
    </source>
</evidence>
<comment type="caution">
    <text evidence="1">The sequence shown here is derived from an EMBL/GenBank/DDBJ whole genome shotgun (WGS) entry which is preliminary data.</text>
</comment>
<protein>
    <submittedName>
        <fullName evidence="1">Uncharacterized protein</fullName>
    </submittedName>
</protein>
<evidence type="ECO:0000313" key="1">
    <source>
        <dbReference type="EMBL" id="GFQ91517.1"/>
    </source>
</evidence>
<accession>A0A8X6IBX5</accession>
<gene>
    <name evidence="1" type="ORF">TNCT_239791</name>
</gene>
<proteinExistence type="predicted"/>
<keyword evidence="2" id="KW-1185">Reference proteome</keyword>
<dbReference type="OrthoDB" id="6435577at2759"/>
<dbReference type="AlphaFoldDB" id="A0A8X6IBX5"/>
<sequence>MMAVAPDEESPISFEDHKISSYSEFTVRHGLLSSGGGNLVWIDDIRDHFNRLRNNRKKKLRFRWKFHFLAIGPFQKHCARNVKVWYLFHCKQLLPASPQSPTSISLKI</sequence>
<reference evidence="1" key="1">
    <citation type="submission" date="2020-07" db="EMBL/GenBank/DDBJ databases">
        <title>Multicomponent nature underlies the extraordinary mechanical properties of spider dragline silk.</title>
        <authorList>
            <person name="Kono N."/>
            <person name="Nakamura H."/>
            <person name="Mori M."/>
            <person name="Yoshida Y."/>
            <person name="Ohtoshi R."/>
            <person name="Malay A.D."/>
            <person name="Moran D.A.P."/>
            <person name="Tomita M."/>
            <person name="Numata K."/>
            <person name="Arakawa K."/>
        </authorList>
    </citation>
    <scope>NUCLEOTIDE SEQUENCE</scope>
</reference>
<organism evidence="1 2">
    <name type="scientific">Trichonephila clavata</name>
    <name type="common">Joro spider</name>
    <name type="synonym">Nephila clavata</name>
    <dbReference type="NCBI Taxonomy" id="2740835"/>
    <lineage>
        <taxon>Eukaryota</taxon>
        <taxon>Metazoa</taxon>
        <taxon>Ecdysozoa</taxon>
        <taxon>Arthropoda</taxon>
        <taxon>Chelicerata</taxon>
        <taxon>Arachnida</taxon>
        <taxon>Araneae</taxon>
        <taxon>Araneomorphae</taxon>
        <taxon>Entelegynae</taxon>
        <taxon>Araneoidea</taxon>
        <taxon>Nephilidae</taxon>
        <taxon>Trichonephila</taxon>
    </lineage>
</organism>
<dbReference type="Proteomes" id="UP000887116">
    <property type="component" value="Unassembled WGS sequence"/>
</dbReference>